<feature type="transmembrane region" description="Helical" evidence="6">
    <location>
        <begin position="52"/>
        <end position="69"/>
    </location>
</feature>
<gene>
    <name evidence="8" type="ORF">HX876_29745</name>
</gene>
<feature type="transmembrane region" description="Helical" evidence="6">
    <location>
        <begin position="242"/>
        <end position="261"/>
    </location>
</feature>
<evidence type="ECO:0000256" key="6">
    <source>
        <dbReference type="SAM" id="Phobius"/>
    </source>
</evidence>
<evidence type="ECO:0000259" key="7">
    <source>
        <dbReference type="PROSITE" id="PS50850"/>
    </source>
</evidence>
<feature type="transmembrane region" description="Helical" evidence="6">
    <location>
        <begin position="295"/>
        <end position="312"/>
    </location>
</feature>
<dbReference type="PROSITE" id="PS50850">
    <property type="entry name" value="MFS"/>
    <property type="match status" value="1"/>
</dbReference>
<dbReference type="Proteomes" id="UP000520592">
    <property type="component" value="Unassembled WGS sequence"/>
</dbReference>
<reference evidence="8 9" key="1">
    <citation type="submission" date="2020-04" db="EMBL/GenBank/DDBJ databases">
        <title>Molecular characterization of pseudomonads from Agaricus bisporus reveal novel blotch 2 pathogens in Western Europe.</title>
        <authorList>
            <person name="Taparia T."/>
            <person name="Krijger M."/>
            <person name="Haynes E."/>
            <person name="Elpinstone J.G."/>
            <person name="Noble R."/>
            <person name="Van Der Wolf J."/>
        </authorList>
    </citation>
    <scope>NUCLEOTIDE SEQUENCE [LARGE SCALE GENOMIC DNA]</scope>
    <source>
        <strain evidence="8 9">IPO3737</strain>
    </source>
</reference>
<accession>A0A7Y7YIQ3</accession>
<dbReference type="PRINTS" id="PR01035">
    <property type="entry name" value="TCRTETA"/>
</dbReference>
<feature type="transmembrane region" description="Helical" evidence="6">
    <location>
        <begin position="101"/>
        <end position="122"/>
    </location>
</feature>
<dbReference type="EMBL" id="JACAQD010000043">
    <property type="protein sequence ID" value="NWC36554.1"/>
    <property type="molecule type" value="Genomic_DNA"/>
</dbReference>
<feature type="transmembrane region" description="Helical" evidence="6">
    <location>
        <begin position="359"/>
        <end position="379"/>
    </location>
</feature>
<evidence type="ECO:0000313" key="9">
    <source>
        <dbReference type="Proteomes" id="UP000520592"/>
    </source>
</evidence>
<protein>
    <submittedName>
        <fullName evidence="8">MFS transporter</fullName>
    </submittedName>
</protein>
<feature type="domain" description="Major facilitator superfamily (MFS) profile" evidence="7">
    <location>
        <begin position="10"/>
        <end position="385"/>
    </location>
</feature>
<keyword evidence="5 6" id="KW-0472">Membrane</keyword>
<keyword evidence="3 6" id="KW-0812">Transmembrane</keyword>
<keyword evidence="2" id="KW-1003">Cell membrane</keyword>
<evidence type="ECO:0000256" key="4">
    <source>
        <dbReference type="ARBA" id="ARBA00022989"/>
    </source>
</evidence>
<dbReference type="InterPro" id="IPR036259">
    <property type="entry name" value="MFS_trans_sf"/>
</dbReference>
<keyword evidence="4 6" id="KW-1133">Transmembrane helix</keyword>
<dbReference type="PANTHER" id="PTHR43124">
    <property type="entry name" value="PURINE EFFLUX PUMP PBUE"/>
    <property type="match status" value="1"/>
</dbReference>
<evidence type="ECO:0000313" key="8">
    <source>
        <dbReference type="EMBL" id="NWC36554.1"/>
    </source>
</evidence>
<name>A0A7Y7YIQ3_9PSED</name>
<proteinExistence type="predicted"/>
<evidence type="ECO:0000256" key="3">
    <source>
        <dbReference type="ARBA" id="ARBA00022692"/>
    </source>
</evidence>
<feature type="transmembrane region" description="Helical" evidence="6">
    <location>
        <begin position="333"/>
        <end position="353"/>
    </location>
</feature>
<dbReference type="Pfam" id="PF07690">
    <property type="entry name" value="MFS_1"/>
    <property type="match status" value="1"/>
</dbReference>
<feature type="transmembrane region" description="Helical" evidence="6">
    <location>
        <begin position="206"/>
        <end position="230"/>
    </location>
</feature>
<feature type="transmembrane region" description="Helical" evidence="6">
    <location>
        <begin position="273"/>
        <end position="289"/>
    </location>
</feature>
<dbReference type="InterPro" id="IPR001958">
    <property type="entry name" value="Tet-R_TetA/multi-R_MdtG-like"/>
</dbReference>
<evidence type="ECO:0000256" key="2">
    <source>
        <dbReference type="ARBA" id="ARBA00022475"/>
    </source>
</evidence>
<feature type="transmembrane region" description="Helical" evidence="6">
    <location>
        <begin position="12"/>
        <end position="32"/>
    </location>
</feature>
<dbReference type="SUPFAM" id="SSF103473">
    <property type="entry name" value="MFS general substrate transporter"/>
    <property type="match status" value="1"/>
</dbReference>
<feature type="transmembrane region" description="Helical" evidence="6">
    <location>
        <begin position="76"/>
        <end position="95"/>
    </location>
</feature>
<dbReference type="RefSeq" id="WP_177057917.1">
    <property type="nucleotide sequence ID" value="NZ_JACAPB010000031.1"/>
</dbReference>
<evidence type="ECO:0000256" key="1">
    <source>
        <dbReference type="ARBA" id="ARBA00004651"/>
    </source>
</evidence>
<organism evidence="8 9">
    <name type="scientific">Pseudomonas gingeri</name>
    <dbReference type="NCBI Taxonomy" id="117681"/>
    <lineage>
        <taxon>Bacteria</taxon>
        <taxon>Pseudomonadati</taxon>
        <taxon>Pseudomonadota</taxon>
        <taxon>Gammaproteobacteria</taxon>
        <taxon>Pseudomonadales</taxon>
        <taxon>Pseudomonadaceae</taxon>
        <taxon>Pseudomonas</taxon>
    </lineage>
</organism>
<sequence length="399" mass="41922">MSLTSRMPIQIWILTLSAFAIGTAEFLIAGILPQVADSLKISTGQAGNLITAYALAIVIGGPLLTLWLARFEKRNVLIVLLGLFVAGNLIAAFSTDYTMLLISRVVAGLTQGPFYGIGAVVATRMVADNMAGRAVGQMFGGLTLANVLGVPAGAWIGNAFDWHTAFLVVAVMGVVAMLMIAVTIARSPENRPASMLAQLSVFRDRNLLASLAFTMLGWVGFMTLYGYIAPVAEQVAGFDRSAITWVLVVVGAGLVVGNSIGGRTADANLRRSLNFWPLAMIAALLLVGFLAPYKWLFLVAAFIYGVTTFANLPPMQMRVMKYGSKAPELAATANISAFNIANALGGFIGGAVIDSHLGAAAIPFAAAIIPVLGLLFIWSQEARLSAQPKTAAPCVSLGN</sequence>
<dbReference type="InterPro" id="IPR011701">
    <property type="entry name" value="MFS"/>
</dbReference>
<dbReference type="CDD" id="cd17324">
    <property type="entry name" value="MFS_NepI_like"/>
    <property type="match status" value="1"/>
</dbReference>
<dbReference type="AlphaFoldDB" id="A0A7Y7YIQ3"/>
<evidence type="ECO:0000256" key="5">
    <source>
        <dbReference type="ARBA" id="ARBA00023136"/>
    </source>
</evidence>
<dbReference type="InterPro" id="IPR020846">
    <property type="entry name" value="MFS_dom"/>
</dbReference>
<dbReference type="GO" id="GO:0022857">
    <property type="term" value="F:transmembrane transporter activity"/>
    <property type="evidence" value="ECO:0007669"/>
    <property type="project" value="InterPro"/>
</dbReference>
<feature type="transmembrane region" description="Helical" evidence="6">
    <location>
        <begin position="162"/>
        <end position="185"/>
    </location>
</feature>
<feature type="transmembrane region" description="Helical" evidence="6">
    <location>
        <begin position="134"/>
        <end position="156"/>
    </location>
</feature>
<comment type="subcellular location">
    <subcellularLocation>
        <location evidence="1">Cell membrane</location>
        <topology evidence="1">Multi-pass membrane protein</topology>
    </subcellularLocation>
</comment>
<dbReference type="PANTHER" id="PTHR43124:SF3">
    <property type="entry name" value="CHLORAMPHENICOL EFFLUX PUMP RV0191"/>
    <property type="match status" value="1"/>
</dbReference>
<dbReference type="InterPro" id="IPR050189">
    <property type="entry name" value="MFS_Efflux_Transporters"/>
</dbReference>
<comment type="caution">
    <text evidence="8">The sequence shown here is derived from an EMBL/GenBank/DDBJ whole genome shotgun (WGS) entry which is preliminary data.</text>
</comment>
<dbReference type="GO" id="GO:0005886">
    <property type="term" value="C:plasma membrane"/>
    <property type="evidence" value="ECO:0007669"/>
    <property type="project" value="UniProtKB-SubCell"/>
</dbReference>
<dbReference type="Gene3D" id="1.20.1250.20">
    <property type="entry name" value="MFS general substrate transporter like domains"/>
    <property type="match status" value="1"/>
</dbReference>